<dbReference type="AlphaFoldDB" id="A0A0A9AT48"/>
<organism evidence="1">
    <name type="scientific">Arundo donax</name>
    <name type="common">Giant reed</name>
    <name type="synonym">Donax arundinaceus</name>
    <dbReference type="NCBI Taxonomy" id="35708"/>
    <lineage>
        <taxon>Eukaryota</taxon>
        <taxon>Viridiplantae</taxon>
        <taxon>Streptophyta</taxon>
        <taxon>Embryophyta</taxon>
        <taxon>Tracheophyta</taxon>
        <taxon>Spermatophyta</taxon>
        <taxon>Magnoliopsida</taxon>
        <taxon>Liliopsida</taxon>
        <taxon>Poales</taxon>
        <taxon>Poaceae</taxon>
        <taxon>PACMAD clade</taxon>
        <taxon>Arundinoideae</taxon>
        <taxon>Arundineae</taxon>
        <taxon>Arundo</taxon>
    </lineage>
</organism>
<dbReference type="EMBL" id="GBRH01242971">
    <property type="protein sequence ID" value="JAD54924.1"/>
    <property type="molecule type" value="Transcribed_RNA"/>
</dbReference>
<proteinExistence type="predicted"/>
<evidence type="ECO:0000313" key="1">
    <source>
        <dbReference type="EMBL" id="JAD54924.1"/>
    </source>
</evidence>
<name>A0A0A9AT48_ARUDO</name>
<protein>
    <submittedName>
        <fullName evidence="1">Uncharacterized protein</fullName>
    </submittedName>
</protein>
<accession>A0A0A9AT48</accession>
<sequence length="59" mass="6831">MTSSNCVDISTHHVLVAQHSNMLVWFFLLRFLDHHGNLFVPVCLCSQFQKGQYMIVCFS</sequence>
<reference evidence="1" key="1">
    <citation type="submission" date="2014-09" db="EMBL/GenBank/DDBJ databases">
        <authorList>
            <person name="Magalhaes I.L.F."/>
            <person name="Oliveira U."/>
            <person name="Santos F.R."/>
            <person name="Vidigal T.H.D.A."/>
            <person name="Brescovit A.D."/>
            <person name="Santos A.J."/>
        </authorList>
    </citation>
    <scope>NUCLEOTIDE SEQUENCE</scope>
    <source>
        <tissue evidence="1">Shoot tissue taken approximately 20 cm above the soil surface</tissue>
    </source>
</reference>
<reference evidence="1" key="2">
    <citation type="journal article" date="2015" name="Data Brief">
        <title>Shoot transcriptome of the giant reed, Arundo donax.</title>
        <authorList>
            <person name="Barrero R.A."/>
            <person name="Guerrero F.D."/>
            <person name="Moolhuijzen P."/>
            <person name="Goolsby J.A."/>
            <person name="Tidwell J."/>
            <person name="Bellgard S.E."/>
            <person name="Bellgard M.I."/>
        </authorList>
    </citation>
    <scope>NUCLEOTIDE SEQUENCE</scope>
    <source>
        <tissue evidence="1">Shoot tissue taken approximately 20 cm above the soil surface</tissue>
    </source>
</reference>